<dbReference type="EMBL" id="CP008889">
    <property type="protein sequence ID" value="AIF39819.1"/>
    <property type="molecule type" value="Genomic_DNA"/>
</dbReference>
<organism evidence="3 4">
    <name type="scientific">Dermacoccus nishinomiyaensis</name>
    <dbReference type="NCBI Taxonomy" id="1274"/>
    <lineage>
        <taxon>Bacteria</taxon>
        <taxon>Bacillati</taxon>
        <taxon>Actinomycetota</taxon>
        <taxon>Actinomycetes</taxon>
        <taxon>Micrococcales</taxon>
        <taxon>Dermacoccaceae</taxon>
        <taxon>Dermacoccus</taxon>
    </lineage>
</organism>
<keyword evidence="2" id="KW-0472">Membrane</keyword>
<keyword evidence="2" id="KW-0812">Transmembrane</keyword>
<sequence>MSNSNDDLNEQPTQMASAGSHEQAGEGQSTWQSQGQQGQHQAGGLGGQFAANEGETRAMPHNASNPQGSNGYGQTSGGPGQYPPVPGSAPQGGTYQTSGGQQGSNPSGQHGSGYGSAPQNSTPNGQGGQWNSAPQGAPYGQNGQGQPAQQNGGYNSSPQGYASGAQAGYANTNQQGAAYNPGQQYNQGQTVTQNQYAPQNGATADKPRPGIGKTLGWGLVAASLLAIIGVFGTWMWLKIDAGTLGNFNASTNGIGMESSNIPNSDSAGDDNKVTDGWFVLIPAIIALALGVLRALGKIRKPVMWVGAALGGIATAVAVYDYFDVRDKLDEAKQGANGLAGFSAGSGWGLTLCIIAGLLMLITSIISALRD</sequence>
<evidence type="ECO:0000256" key="1">
    <source>
        <dbReference type="SAM" id="MobiDB-lite"/>
    </source>
</evidence>
<gene>
    <name evidence="3" type="ORF">HX89_01105</name>
</gene>
<dbReference type="eggNOG" id="ENOG5030HRP">
    <property type="taxonomic scope" value="Bacteria"/>
</dbReference>
<feature type="compositionally biased region" description="Low complexity" evidence="1">
    <location>
        <begin position="91"/>
        <end position="109"/>
    </location>
</feature>
<evidence type="ECO:0000313" key="3">
    <source>
        <dbReference type="EMBL" id="AIF39819.1"/>
    </source>
</evidence>
<keyword evidence="4" id="KW-1185">Reference proteome</keyword>
<feature type="transmembrane region" description="Helical" evidence="2">
    <location>
        <begin position="276"/>
        <end position="295"/>
    </location>
</feature>
<dbReference type="KEGG" id="dni:HX89_01105"/>
<protein>
    <submittedName>
        <fullName evidence="3">Uncharacterized protein</fullName>
    </submittedName>
</protein>
<feature type="transmembrane region" description="Helical" evidence="2">
    <location>
        <begin position="302"/>
        <end position="322"/>
    </location>
</feature>
<dbReference type="RefSeq" id="WP_038566404.1">
    <property type="nucleotide sequence ID" value="NZ_CP008889.1"/>
</dbReference>
<proteinExistence type="predicted"/>
<feature type="region of interest" description="Disordered" evidence="1">
    <location>
        <begin position="1"/>
        <end position="166"/>
    </location>
</feature>
<evidence type="ECO:0000313" key="4">
    <source>
        <dbReference type="Proteomes" id="UP000027986"/>
    </source>
</evidence>
<accession>A0A075JCY5</accession>
<name>A0A075JCY5_9MICO</name>
<feature type="transmembrane region" description="Helical" evidence="2">
    <location>
        <begin position="347"/>
        <end position="368"/>
    </location>
</feature>
<keyword evidence="2" id="KW-1133">Transmembrane helix</keyword>
<dbReference type="Proteomes" id="UP000027986">
    <property type="component" value="Chromosome"/>
</dbReference>
<reference evidence="3 4" key="1">
    <citation type="submission" date="2014-07" db="EMBL/GenBank/DDBJ databases">
        <title>Genome Sequencing of Dermacoccus nishinomiyaensis.</title>
        <authorList>
            <person name="Hong K.W."/>
            <person name="Chan K.G."/>
        </authorList>
    </citation>
    <scope>NUCLEOTIDE SEQUENCE [LARGE SCALE GENOMIC DNA]</scope>
    <source>
        <strain evidence="3 4">M25</strain>
    </source>
</reference>
<feature type="compositionally biased region" description="Polar residues" evidence="1">
    <location>
        <begin position="1"/>
        <end position="17"/>
    </location>
</feature>
<dbReference type="GeneID" id="41839853"/>
<feature type="compositionally biased region" description="Gly residues" evidence="1">
    <location>
        <begin position="70"/>
        <end position="80"/>
    </location>
</feature>
<feature type="compositionally biased region" description="Polar residues" evidence="1">
    <location>
        <begin position="117"/>
        <end position="132"/>
    </location>
</feature>
<feature type="compositionally biased region" description="Low complexity" evidence="1">
    <location>
        <begin position="25"/>
        <end position="40"/>
    </location>
</feature>
<dbReference type="HOGENOM" id="CLU_747474_0_0_11"/>
<evidence type="ECO:0000256" key="2">
    <source>
        <dbReference type="SAM" id="Phobius"/>
    </source>
</evidence>
<feature type="transmembrane region" description="Helical" evidence="2">
    <location>
        <begin position="215"/>
        <end position="237"/>
    </location>
</feature>
<dbReference type="AlphaFoldDB" id="A0A075JCY5"/>
<feature type="compositionally biased region" description="Low complexity" evidence="1">
    <location>
        <begin position="133"/>
        <end position="166"/>
    </location>
</feature>